<keyword evidence="3" id="KW-1185">Reference proteome</keyword>
<dbReference type="RefSeq" id="WP_332902336.1">
    <property type="nucleotide sequence ID" value="NZ_JBAGLP010000118.1"/>
</dbReference>
<gene>
    <name evidence="2" type="ORF">V5O49_11365</name>
</gene>
<accession>A0ABU7Z8E8</accession>
<evidence type="ECO:0000259" key="1">
    <source>
        <dbReference type="Pfam" id="PF15611"/>
    </source>
</evidence>
<evidence type="ECO:0000313" key="2">
    <source>
        <dbReference type="EMBL" id="MEG3615723.1"/>
    </source>
</evidence>
<feature type="domain" description="Zorya protein ZorC EH" evidence="1">
    <location>
        <begin position="48"/>
        <end position="467"/>
    </location>
</feature>
<reference evidence="2" key="2">
    <citation type="submission" date="2024-02" db="EMBL/GenBank/DDBJ databases">
        <authorList>
            <person name="Prathaban M."/>
            <person name="Mythili R."/>
            <person name="Sharmila Devi N."/>
            <person name="Sobanaa M."/>
            <person name="Prathiviraj R."/>
            <person name="Selvin J."/>
        </authorList>
    </citation>
    <scope>NUCLEOTIDE SEQUENCE</scope>
    <source>
        <strain evidence="2">MP1014</strain>
    </source>
</reference>
<dbReference type="EMBL" id="JBAGLP010000118">
    <property type="protein sequence ID" value="MEG3615723.1"/>
    <property type="molecule type" value="Genomic_DNA"/>
</dbReference>
<reference evidence="2" key="1">
    <citation type="journal article" date="2024" name="Antonie Van Leeuwenhoek">
        <title>Isoptericola haloaureus sp. nov., a dimorphic actinobacterium isolated from mangrove sediments of southeast India, implicating biosaline agricultural significance through nitrogen fixation and salt tolerance genes.</title>
        <authorList>
            <person name="Prathaban M."/>
            <person name="Prathiviraj R."/>
            <person name="Ravichandran M."/>
            <person name="Natarajan S.D."/>
            <person name="Sobanaa M."/>
            <person name="Hari Krishna Kumar S."/>
            <person name="Chandrasekar V."/>
            <person name="Selvin J."/>
        </authorList>
    </citation>
    <scope>NUCLEOTIDE SEQUENCE</scope>
    <source>
        <strain evidence="2">MP1014</strain>
    </source>
</reference>
<dbReference type="Proteomes" id="UP001310387">
    <property type="component" value="Unassembled WGS sequence"/>
</dbReference>
<comment type="caution">
    <text evidence="2">The sequence shown here is derived from an EMBL/GenBank/DDBJ whole genome shotgun (WGS) entry which is preliminary data.</text>
</comment>
<evidence type="ECO:0000313" key="3">
    <source>
        <dbReference type="Proteomes" id="UP001310387"/>
    </source>
</evidence>
<name>A0ABU7Z8E8_9MICO</name>
<sequence length="506" mass="57720">MTLALPAPEVRREAWSRDLTEQWHDAGERAAEIARRAGTGYRYPPLLAEAQRLLEHRDTRRTVERMRDRLFTRAVCEWWATDERLAQRSMTPAVLEAVGQPERRASRLATTSLITALLGYFDRLDDWEEGRLEAVGSAVDRAVRGCRRRDHVDVVEIVRSSPHYVTSADGPHALARDLIRDGRRLETDPVASALCQDDRGRFAQMVRNEYYLGLIEAADHTSAHHDFLHDATDRATALRRDDNDHRFGIAVLRGLCDKPDTVVPSAAWVDAVLRIGGDPRHEQSSSWHDWWSHLEPALRQRAVRWMSGADLRAFLDAVRVYGDETANTSLQRMYPRRRRFLMGLYESGLVQDTRLILGSNIRPTVKRVTDVSLAGVAQFSDQARDTAIVLVDCGEFHLIEGSHNFKLHAYIGPPGPEITDSSRRHFTRTYLNSVLPQKHCERHPKQYEAYRSWTHDPGGNWTGNALDFLRGHGIHLDASALLDDRSLAKLARRRTTTTSGRSWRRR</sequence>
<protein>
    <submittedName>
        <fullName evidence="2">EH signature domain-containing protein</fullName>
    </submittedName>
</protein>
<dbReference type="InterPro" id="IPR028943">
    <property type="entry name" value="ZorC_EH_Signature_dom"/>
</dbReference>
<organism evidence="2 3">
    <name type="scientific">Isoptericola haloaureus</name>
    <dbReference type="NCBI Taxonomy" id="1542902"/>
    <lineage>
        <taxon>Bacteria</taxon>
        <taxon>Bacillati</taxon>
        <taxon>Actinomycetota</taxon>
        <taxon>Actinomycetes</taxon>
        <taxon>Micrococcales</taxon>
        <taxon>Promicromonosporaceae</taxon>
        <taxon>Isoptericola</taxon>
    </lineage>
</organism>
<dbReference type="Pfam" id="PF15611">
    <property type="entry name" value="EH_Signature"/>
    <property type="match status" value="1"/>
</dbReference>
<proteinExistence type="predicted"/>